<reference evidence="11 12" key="1">
    <citation type="submission" date="2017-08" db="EMBL/GenBank/DDBJ databases">
        <title>Draft Genome Sequence of Hafnia alvei CITHA-6 Isolated from Raw Bovine Milk.</title>
        <authorList>
            <person name="Culligan E.P."/>
            <person name="Mcsweeney A."/>
            <person name="O'Doherty C."/>
            <person name="Gleeson E."/>
            <person name="O'Riordan D."/>
            <person name="Sleator R.D."/>
        </authorList>
    </citation>
    <scope>NUCLEOTIDE SEQUENCE [LARGE SCALE GENOMIC DNA]</scope>
    <source>
        <strain evidence="11 12">CITHA-6</strain>
    </source>
</reference>
<dbReference type="CDD" id="cd03487">
    <property type="entry name" value="RT_Bac_retron_II"/>
    <property type="match status" value="1"/>
</dbReference>
<dbReference type="InterPro" id="IPR043502">
    <property type="entry name" value="DNA/RNA_pol_sf"/>
</dbReference>
<dbReference type="GO" id="GO:0003723">
    <property type="term" value="F:RNA binding"/>
    <property type="evidence" value="ECO:0007669"/>
    <property type="project" value="InterPro"/>
</dbReference>
<keyword evidence="12" id="KW-1185">Reference proteome</keyword>
<dbReference type="EC" id="2.7.7.49" evidence="1"/>
<accession>A0A2A2MI19</accession>
<evidence type="ECO:0000256" key="4">
    <source>
        <dbReference type="ARBA" id="ARBA00022723"/>
    </source>
</evidence>
<dbReference type="GO" id="GO:0051607">
    <property type="term" value="P:defense response to virus"/>
    <property type="evidence" value="ECO:0007669"/>
    <property type="project" value="UniProtKB-KW"/>
</dbReference>
<gene>
    <name evidence="11" type="ORF">CJD50_03905</name>
</gene>
<name>A0A2A2MI19_9GAMM</name>
<keyword evidence="6 11" id="KW-0695">RNA-directed DNA polymerase</keyword>
<keyword evidence="7" id="KW-0051">Antiviral defense</keyword>
<evidence type="ECO:0000256" key="9">
    <source>
        <dbReference type="ARBA" id="ARBA00048173"/>
    </source>
</evidence>
<dbReference type="GO" id="GO:0003964">
    <property type="term" value="F:RNA-directed DNA polymerase activity"/>
    <property type="evidence" value="ECO:0007669"/>
    <property type="project" value="UniProtKB-KW"/>
</dbReference>
<evidence type="ECO:0000259" key="10">
    <source>
        <dbReference type="PROSITE" id="PS50878"/>
    </source>
</evidence>
<comment type="catalytic activity">
    <reaction evidence="9">
        <text>DNA(n) + a 2'-deoxyribonucleoside 5'-triphosphate = DNA(n+1) + diphosphate</text>
        <dbReference type="Rhea" id="RHEA:22508"/>
        <dbReference type="Rhea" id="RHEA-COMP:17339"/>
        <dbReference type="Rhea" id="RHEA-COMP:17340"/>
        <dbReference type="ChEBI" id="CHEBI:33019"/>
        <dbReference type="ChEBI" id="CHEBI:61560"/>
        <dbReference type="ChEBI" id="CHEBI:173112"/>
        <dbReference type="EC" id="2.7.7.49"/>
    </reaction>
</comment>
<keyword evidence="4" id="KW-0479">Metal-binding</keyword>
<comment type="similarity">
    <text evidence="8">Belongs to the bacterial reverse transcriptase family.</text>
</comment>
<dbReference type="Proteomes" id="UP000218796">
    <property type="component" value="Unassembled WGS sequence"/>
</dbReference>
<dbReference type="InterPro" id="IPR000123">
    <property type="entry name" value="Reverse_transcriptase_msDNA"/>
</dbReference>
<dbReference type="PANTHER" id="PTHR34047:SF7">
    <property type="entry name" value="RNA-DIRECTED DNA POLYMERASE"/>
    <property type="match status" value="1"/>
</dbReference>
<dbReference type="OrthoDB" id="7055795at2"/>
<keyword evidence="2" id="KW-0808">Transferase</keyword>
<evidence type="ECO:0000256" key="5">
    <source>
        <dbReference type="ARBA" id="ARBA00022842"/>
    </source>
</evidence>
<keyword evidence="3" id="KW-0548">Nucleotidyltransferase</keyword>
<dbReference type="GO" id="GO:0046872">
    <property type="term" value="F:metal ion binding"/>
    <property type="evidence" value="ECO:0007669"/>
    <property type="project" value="UniProtKB-KW"/>
</dbReference>
<dbReference type="PROSITE" id="PS50878">
    <property type="entry name" value="RT_POL"/>
    <property type="match status" value="1"/>
</dbReference>
<proteinExistence type="inferred from homology"/>
<organism evidence="11 12">
    <name type="scientific">Hafnia paralvei</name>
    <dbReference type="NCBI Taxonomy" id="546367"/>
    <lineage>
        <taxon>Bacteria</taxon>
        <taxon>Pseudomonadati</taxon>
        <taxon>Pseudomonadota</taxon>
        <taxon>Gammaproteobacteria</taxon>
        <taxon>Enterobacterales</taxon>
        <taxon>Hafniaceae</taxon>
        <taxon>Hafnia</taxon>
    </lineage>
</organism>
<evidence type="ECO:0000256" key="3">
    <source>
        <dbReference type="ARBA" id="ARBA00022695"/>
    </source>
</evidence>
<evidence type="ECO:0000313" key="12">
    <source>
        <dbReference type="Proteomes" id="UP000218796"/>
    </source>
</evidence>
<evidence type="ECO:0000313" key="11">
    <source>
        <dbReference type="EMBL" id="PAV98615.1"/>
    </source>
</evidence>
<evidence type="ECO:0000256" key="7">
    <source>
        <dbReference type="ARBA" id="ARBA00023118"/>
    </source>
</evidence>
<dbReference type="Pfam" id="PF00078">
    <property type="entry name" value="RVT_1"/>
    <property type="match status" value="1"/>
</dbReference>
<dbReference type="InterPro" id="IPR051083">
    <property type="entry name" value="GrpII_Intron_Splice-Mob/Def"/>
</dbReference>
<keyword evidence="5" id="KW-0460">Magnesium</keyword>
<feature type="domain" description="Reverse transcriptase" evidence="10">
    <location>
        <begin position="62"/>
        <end position="308"/>
    </location>
</feature>
<comment type="caution">
    <text evidence="11">The sequence shown here is derived from an EMBL/GenBank/DDBJ whole genome shotgun (WGS) entry which is preliminary data.</text>
</comment>
<dbReference type="PRINTS" id="PR00866">
    <property type="entry name" value="RNADNAPOLMS"/>
</dbReference>
<dbReference type="RefSeq" id="WP_048797683.1">
    <property type="nucleotide sequence ID" value="NZ_CAUFSP010000032.1"/>
</dbReference>
<evidence type="ECO:0000256" key="1">
    <source>
        <dbReference type="ARBA" id="ARBA00012493"/>
    </source>
</evidence>
<evidence type="ECO:0000256" key="2">
    <source>
        <dbReference type="ARBA" id="ARBA00022679"/>
    </source>
</evidence>
<dbReference type="InterPro" id="IPR000477">
    <property type="entry name" value="RT_dom"/>
</dbReference>
<dbReference type="AlphaFoldDB" id="A0A2A2MI19"/>
<protein>
    <recommendedName>
        <fullName evidence="1">RNA-directed DNA polymerase</fullName>
        <ecNumber evidence="1">2.7.7.49</ecNumber>
    </recommendedName>
</protein>
<evidence type="ECO:0000256" key="6">
    <source>
        <dbReference type="ARBA" id="ARBA00022918"/>
    </source>
</evidence>
<sequence>MWSSQSYKKQGLANGLSEPLLNNAIAQSEPLIYSEYTLPSILSLKHLAKRTSVEYEWLRSFVIRAAINGVENFEIYKKFSIRKRSGGRRFIHVPSPKLMHTQRWISEHILKDLPVHPASHAFRKGNSIKKCALRHCGAKWLIKIDIADFFSSVSEIQVYRIFRSLNYQPLVAFELARLCTVGAPSLSPRAKFPHWRTKESNEAIPLYNQTVLGYLPQGAPTSPFLANLVMKNCDNSLNSLAQKNGLVYTRYSDDLSFSTRDKDFGRSRAKHFVFEAYKIISQSGFRPQFRKTTIVPPGGKKIILGLNVESEFPRLAKSTRDTIRQHLYFLEKVGPVQHAFNRKFDSVWGLKSHVRGLIDYAKMIEPDFAEVCLEKFQSIEWPV</sequence>
<dbReference type="PANTHER" id="PTHR34047">
    <property type="entry name" value="NUCLEAR INTRON MATURASE 1, MITOCHONDRIAL-RELATED"/>
    <property type="match status" value="1"/>
</dbReference>
<dbReference type="SUPFAM" id="SSF56672">
    <property type="entry name" value="DNA/RNA polymerases"/>
    <property type="match status" value="1"/>
</dbReference>
<dbReference type="EMBL" id="NQMS01000001">
    <property type="protein sequence ID" value="PAV98615.1"/>
    <property type="molecule type" value="Genomic_DNA"/>
</dbReference>
<evidence type="ECO:0000256" key="8">
    <source>
        <dbReference type="ARBA" id="ARBA00034120"/>
    </source>
</evidence>